<evidence type="ECO:0000313" key="1">
    <source>
        <dbReference type="EMBL" id="GAS87416.1"/>
    </source>
</evidence>
<organism evidence="1 2">
    <name type="scientific">Mycolicibacterium brisbanense</name>
    <dbReference type="NCBI Taxonomy" id="146020"/>
    <lineage>
        <taxon>Bacteria</taxon>
        <taxon>Bacillati</taxon>
        <taxon>Actinomycetota</taxon>
        <taxon>Actinomycetes</taxon>
        <taxon>Mycobacteriales</taxon>
        <taxon>Mycobacteriaceae</taxon>
        <taxon>Mycolicibacterium</taxon>
    </lineage>
</organism>
<dbReference type="STRING" id="146020.RMCB_1512"/>
<name>A0A100VWX4_9MYCO</name>
<dbReference type="OrthoDB" id="4724177at2"/>
<dbReference type="EMBL" id="BCSX01000018">
    <property type="protein sequence ID" value="GAS87416.1"/>
    <property type="molecule type" value="Genomic_DNA"/>
</dbReference>
<reference evidence="2" key="1">
    <citation type="journal article" date="2016" name="Genome Announc.">
        <title>Draft Genome Sequences of Five Rapidly Growing Mycobacterium Species, M. thermoresistibile, M. fortuitum subsp. acetamidolyticum, M. canariasense, M. brisbanense, and M. novocastrense.</title>
        <authorList>
            <person name="Katahira K."/>
            <person name="Ogura Y."/>
            <person name="Gotoh Y."/>
            <person name="Hayashi T."/>
        </authorList>
    </citation>
    <scope>NUCLEOTIDE SEQUENCE [LARGE SCALE GENOMIC DNA]</scope>
    <source>
        <strain evidence="2">JCM15654</strain>
    </source>
</reference>
<reference evidence="2" key="2">
    <citation type="submission" date="2016-02" db="EMBL/GenBank/DDBJ databases">
        <title>Draft genome sequence of five rapidly growing Mycobacterium species.</title>
        <authorList>
            <person name="Katahira K."/>
            <person name="Gotou Y."/>
            <person name="Iida K."/>
            <person name="Ogura Y."/>
            <person name="Hayashi T."/>
        </authorList>
    </citation>
    <scope>NUCLEOTIDE SEQUENCE [LARGE SCALE GENOMIC DNA]</scope>
    <source>
        <strain evidence="2">JCM15654</strain>
    </source>
</reference>
<keyword evidence="2" id="KW-1185">Reference proteome</keyword>
<protein>
    <submittedName>
        <fullName evidence="1">Uncharacterized protein</fullName>
    </submittedName>
</protein>
<gene>
    <name evidence="1" type="ORF">RMCB_1512</name>
</gene>
<dbReference type="Proteomes" id="UP000069620">
    <property type="component" value="Unassembled WGS sequence"/>
</dbReference>
<evidence type="ECO:0000313" key="2">
    <source>
        <dbReference type="Proteomes" id="UP000069620"/>
    </source>
</evidence>
<dbReference type="AlphaFoldDB" id="A0A100VWX4"/>
<dbReference type="RefSeq" id="WP_062828269.1">
    <property type="nucleotide sequence ID" value="NZ_BCSX01000018.1"/>
</dbReference>
<comment type="caution">
    <text evidence="1">The sequence shown here is derived from an EMBL/GenBank/DDBJ whole genome shotgun (WGS) entry which is preliminary data.</text>
</comment>
<proteinExistence type="predicted"/>
<sequence length="105" mass="11758">MTVTRIDWHWMDGWPPGYNTVQVNLPPATLGAQTALQGQVGGGANYTGIMHYRRRLKDGSDKDIDFGAWPNWPPVIFDHVSSITFATATGEDQEAYLVARMDYWG</sequence>
<accession>A0A100VWX4</accession>